<accession>A0ABS5DXU0</accession>
<proteinExistence type="predicted"/>
<comment type="caution">
    <text evidence="2">The sequence shown here is derived from an EMBL/GenBank/DDBJ whole genome shotgun (WGS) entry which is preliminary data.</text>
</comment>
<name>A0ABS5DXU0_9BURK</name>
<gene>
    <name evidence="2" type="ORF">KAK11_11550</name>
</gene>
<dbReference type="SUPFAM" id="SSF56954">
    <property type="entry name" value="Outer membrane efflux proteins (OEP)"/>
    <property type="match status" value="1"/>
</dbReference>
<evidence type="ECO:0000313" key="2">
    <source>
        <dbReference type="EMBL" id="MBQ0935962.1"/>
    </source>
</evidence>
<evidence type="ECO:0000256" key="1">
    <source>
        <dbReference type="SAM" id="MobiDB-lite"/>
    </source>
</evidence>
<dbReference type="EMBL" id="JAGQDG010000004">
    <property type="protein sequence ID" value="MBQ0935962.1"/>
    <property type="molecule type" value="Genomic_DNA"/>
</dbReference>
<feature type="region of interest" description="Disordered" evidence="1">
    <location>
        <begin position="457"/>
        <end position="477"/>
    </location>
</feature>
<dbReference type="PANTHER" id="PTHR30203">
    <property type="entry name" value="OUTER MEMBRANE CATION EFFLUX PROTEIN"/>
    <property type="match status" value="1"/>
</dbReference>
<dbReference type="Proteomes" id="UP000672097">
    <property type="component" value="Unassembled WGS sequence"/>
</dbReference>
<dbReference type="PANTHER" id="PTHR30203:SF24">
    <property type="entry name" value="BLR4935 PROTEIN"/>
    <property type="match status" value="1"/>
</dbReference>
<reference evidence="2 3" key="1">
    <citation type="submission" date="2021-04" db="EMBL/GenBank/DDBJ databases">
        <title>The genome sequence of type strain Ideonella paludis KCTC 32238.</title>
        <authorList>
            <person name="Liu Y."/>
        </authorList>
    </citation>
    <scope>NUCLEOTIDE SEQUENCE [LARGE SCALE GENOMIC DNA]</scope>
    <source>
        <strain evidence="2 3">KCTC 32238</strain>
    </source>
</reference>
<organism evidence="2 3">
    <name type="scientific">Ideonella paludis</name>
    <dbReference type="NCBI Taxonomy" id="1233411"/>
    <lineage>
        <taxon>Bacteria</taxon>
        <taxon>Pseudomonadati</taxon>
        <taxon>Pseudomonadota</taxon>
        <taxon>Betaproteobacteria</taxon>
        <taxon>Burkholderiales</taxon>
        <taxon>Sphaerotilaceae</taxon>
        <taxon>Ideonella</taxon>
    </lineage>
</organism>
<dbReference type="Gene3D" id="1.20.1600.10">
    <property type="entry name" value="Outer membrane efflux proteins (OEP)"/>
    <property type="match status" value="1"/>
</dbReference>
<dbReference type="InterPro" id="IPR010131">
    <property type="entry name" value="MdtP/NodT-like"/>
</dbReference>
<evidence type="ECO:0000313" key="3">
    <source>
        <dbReference type="Proteomes" id="UP000672097"/>
    </source>
</evidence>
<dbReference type="RefSeq" id="WP_210809279.1">
    <property type="nucleotide sequence ID" value="NZ_JAGQDG010000004.1"/>
</dbReference>
<protein>
    <submittedName>
        <fullName evidence="2">TolC family protein</fullName>
    </submittedName>
</protein>
<keyword evidence="3" id="KW-1185">Reference proteome</keyword>
<sequence length="477" mass="51096">MTHLSLGRPTAWAATLAAALLTGCASLPDDDGFGRADRIARQHLGTPLQRADRPAAAPSAAAALNTSLAEPLTEQAAVQIAVTQHPGFQADLERLRAEAAEGALAASLPAPGFTLRRTRAGEDLEWEASLHASLARLIALPWLREHEAQRLTEAGHHAAIRVLQHALQARSAWLEAVAARQQAAVAQTALESAQASSTLAERMQQAGNFSALQAARIHLAQAQVKAAALAAAAQQRSSEARLRLALGLPARTALTLPDALPELPAQAPADLPDSAQQLAQRSDVQSAEARWQALQSGARADQAQRWLADAEIAPEWAIEGPLRSGHLHSRTWELGLRLPFWDSRVRQVAADSRVRVAALELQHTQLNALAEIQEAHEAARLQWQMAQHQQTVALPLARQMAQQNLLRYNGMLIGVFELLDSAQQRLQAEQAAVMALRDYWLAQAQLQTALIAPPGRPLPAAASASSSNRPAADSAGH</sequence>